<dbReference type="InterPro" id="IPR018506">
    <property type="entry name" value="Cyt_B5_heme-BS"/>
</dbReference>
<gene>
    <name evidence="7" type="ORF">BB558_005124</name>
</gene>
<comment type="caution">
    <text evidence="7">The sequence shown here is derived from an EMBL/GenBank/DDBJ whole genome shotgun (WGS) entry which is preliminary data.</text>
</comment>
<evidence type="ECO:0000313" key="8">
    <source>
        <dbReference type="Proteomes" id="UP000245591"/>
    </source>
</evidence>
<evidence type="ECO:0000256" key="5">
    <source>
        <dbReference type="SAM" id="MobiDB-lite"/>
    </source>
</evidence>
<reference evidence="7 8" key="1">
    <citation type="journal article" date="2018" name="MBio">
        <title>Comparative Genomics Reveals the Core Gene Toolbox for the Fungus-Insect Symbiosis.</title>
        <authorList>
            <person name="Wang Y."/>
            <person name="Stata M."/>
            <person name="Wang W."/>
            <person name="Stajich J.E."/>
            <person name="White M.M."/>
            <person name="Moncalvo J.M."/>
        </authorList>
    </citation>
    <scope>NUCLEOTIDE SEQUENCE [LARGE SCALE GENOMIC DNA]</scope>
    <source>
        <strain evidence="7 8">AUS-126-30</strain>
    </source>
</reference>
<dbReference type="PROSITE" id="PS50255">
    <property type="entry name" value="CYTOCHROME_B5_2"/>
    <property type="match status" value="1"/>
</dbReference>
<evidence type="ECO:0000259" key="6">
    <source>
        <dbReference type="PROSITE" id="PS50255"/>
    </source>
</evidence>
<keyword evidence="3 4" id="KW-0408">Iron</keyword>
<dbReference type="Proteomes" id="UP000245591">
    <property type="component" value="Unassembled WGS sequence"/>
</dbReference>
<evidence type="ECO:0000313" key="7">
    <source>
        <dbReference type="EMBL" id="PVZ98866.1"/>
    </source>
</evidence>
<keyword evidence="1 4" id="KW-0349">Heme</keyword>
<dbReference type="GO" id="GO:0004128">
    <property type="term" value="F:cytochrome-b5 reductase activity, acting on NAD(P)H"/>
    <property type="evidence" value="ECO:0007669"/>
    <property type="project" value="TreeGrafter"/>
</dbReference>
<organism evidence="7 8">
    <name type="scientific">Smittium angustum</name>
    <dbReference type="NCBI Taxonomy" id="133377"/>
    <lineage>
        <taxon>Eukaryota</taxon>
        <taxon>Fungi</taxon>
        <taxon>Fungi incertae sedis</taxon>
        <taxon>Zoopagomycota</taxon>
        <taxon>Kickxellomycotina</taxon>
        <taxon>Harpellomycetes</taxon>
        <taxon>Harpellales</taxon>
        <taxon>Legeriomycetaceae</taxon>
        <taxon>Smittium</taxon>
    </lineage>
</organism>
<dbReference type="AlphaFoldDB" id="A0A2U1J1B4"/>
<evidence type="ECO:0000256" key="1">
    <source>
        <dbReference type="ARBA" id="ARBA00022617"/>
    </source>
</evidence>
<dbReference type="GO" id="GO:0005737">
    <property type="term" value="C:cytoplasm"/>
    <property type="evidence" value="ECO:0007669"/>
    <property type="project" value="TreeGrafter"/>
</dbReference>
<sequence length="125" mass="14117">MNSNNPPTNQKSDFLSTNDSNLKILSRSQVPRKITFSKLKPGHSPLDWARLKNSGQDLRNVSDLKCYTLEELAKHNTRKDCWMCINGKIYNVTAYLPFHPGGKGELMRGAGKDGTELFGNYKPLF</sequence>
<feature type="region of interest" description="Disordered" evidence="5">
    <location>
        <begin position="1"/>
        <end position="20"/>
    </location>
</feature>
<dbReference type="Pfam" id="PF00173">
    <property type="entry name" value="Cyt-b5"/>
    <property type="match status" value="1"/>
</dbReference>
<dbReference type="PANTHER" id="PTHR46237:SF1">
    <property type="entry name" value="CYTOCHROME B5 REDUCTASE 4"/>
    <property type="match status" value="1"/>
</dbReference>
<dbReference type="InterPro" id="IPR001199">
    <property type="entry name" value="Cyt_B5-like_heme/steroid-bd"/>
</dbReference>
<dbReference type="InterPro" id="IPR051872">
    <property type="entry name" value="Cytochrome_b5/Flavoprotein_Rdt"/>
</dbReference>
<protein>
    <recommendedName>
        <fullName evidence="6">Cytochrome b5 heme-binding domain-containing protein</fullName>
    </recommendedName>
</protein>
<evidence type="ECO:0000256" key="2">
    <source>
        <dbReference type="ARBA" id="ARBA00022723"/>
    </source>
</evidence>
<keyword evidence="2 4" id="KW-0479">Metal-binding</keyword>
<accession>A0A2U1J1B4</accession>
<evidence type="ECO:0000256" key="4">
    <source>
        <dbReference type="RuleBase" id="RU362121"/>
    </source>
</evidence>
<dbReference type="Gene3D" id="3.10.120.10">
    <property type="entry name" value="Cytochrome b5-like heme/steroid binding domain"/>
    <property type="match status" value="1"/>
</dbReference>
<dbReference type="InterPro" id="IPR036400">
    <property type="entry name" value="Cyt_B5-like_heme/steroid_sf"/>
</dbReference>
<dbReference type="SUPFAM" id="SSF55856">
    <property type="entry name" value="Cytochrome b5-like heme/steroid binding domain"/>
    <property type="match status" value="1"/>
</dbReference>
<dbReference type="PROSITE" id="PS00191">
    <property type="entry name" value="CYTOCHROME_B5_1"/>
    <property type="match status" value="1"/>
</dbReference>
<dbReference type="GO" id="GO:0020037">
    <property type="term" value="F:heme binding"/>
    <property type="evidence" value="ECO:0007669"/>
    <property type="project" value="UniProtKB-UniRule"/>
</dbReference>
<dbReference type="GO" id="GO:0046872">
    <property type="term" value="F:metal ion binding"/>
    <property type="evidence" value="ECO:0007669"/>
    <property type="project" value="UniProtKB-UniRule"/>
</dbReference>
<dbReference type="SMART" id="SM01117">
    <property type="entry name" value="Cyt-b5"/>
    <property type="match status" value="1"/>
</dbReference>
<feature type="domain" description="Cytochrome b5 heme-binding" evidence="6">
    <location>
        <begin position="64"/>
        <end position="125"/>
    </location>
</feature>
<name>A0A2U1J1B4_SMIAN</name>
<keyword evidence="8" id="KW-1185">Reference proteome</keyword>
<dbReference type="PANTHER" id="PTHR46237">
    <property type="entry name" value="CYTOCHROME B5 REDUCTASE 4 FAMILY MEMBER"/>
    <property type="match status" value="1"/>
</dbReference>
<dbReference type="EMBL" id="MBFU01000501">
    <property type="protein sequence ID" value="PVZ98866.1"/>
    <property type="molecule type" value="Genomic_DNA"/>
</dbReference>
<proteinExistence type="inferred from homology"/>
<evidence type="ECO:0000256" key="3">
    <source>
        <dbReference type="ARBA" id="ARBA00023004"/>
    </source>
</evidence>
<comment type="similarity">
    <text evidence="4">Belongs to the cytochrome b5 family.</text>
</comment>